<evidence type="ECO:0000256" key="1">
    <source>
        <dbReference type="SAM" id="Phobius"/>
    </source>
</evidence>
<keyword evidence="1" id="KW-1133">Transmembrane helix</keyword>
<dbReference type="HOGENOM" id="CLU_190408_0_0_2"/>
<evidence type="ECO:0000313" key="3">
    <source>
        <dbReference type="Proteomes" id="UP000001037"/>
    </source>
</evidence>
<keyword evidence="3" id="KW-1185">Reference proteome</keyword>
<protein>
    <submittedName>
        <fullName evidence="2">Uncharacterized protein</fullName>
    </submittedName>
</protein>
<evidence type="ECO:0000313" key="2">
    <source>
        <dbReference type="EMBL" id="AEM39500.1"/>
    </source>
</evidence>
<accession>G0ECD0</accession>
<dbReference type="GeneID" id="11138833"/>
<dbReference type="eggNOG" id="arCOG04068">
    <property type="taxonomic scope" value="Archaea"/>
</dbReference>
<sequence>MPDLVVLLNDILRRVVMLAWGVFLLTWSIGWALRGAPIPIMRLKRSGQHMIEDAVWAAFWLSMGSTIFWIVSVVASSVAETIGGPRVNITVLR</sequence>
<feature type="transmembrane region" description="Helical" evidence="1">
    <location>
        <begin position="54"/>
        <end position="75"/>
    </location>
</feature>
<reference evidence="2 3" key="1">
    <citation type="journal article" date="2011" name="Stand. Genomic Sci.">
        <title>Complete genome sequence of the hyperthermophilic chemolithoautotroph Pyrolobus fumarii type strain (1A).</title>
        <authorList>
            <person name="Anderson I."/>
            <person name="Goker M."/>
            <person name="Nolan M."/>
            <person name="Lucas S."/>
            <person name="Hammon N."/>
            <person name="Deshpande S."/>
            <person name="Cheng J.F."/>
            <person name="Tapia R."/>
            <person name="Han C."/>
            <person name="Goodwin L."/>
            <person name="Pitluck S."/>
            <person name="Huntemann M."/>
            <person name="Liolios K."/>
            <person name="Ivanova N."/>
            <person name="Pagani I."/>
            <person name="Mavromatis K."/>
            <person name="Ovchinikova G."/>
            <person name="Pati A."/>
            <person name="Chen A."/>
            <person name="Palaniappan K."/>
            <person name="Land M."/>
            <person name="Hauser L."/>
            <person name="Brambilla E.M."/>
            <person name="Huber H."/>
            <person name="Yasawong M."/>
            <person name="Rohde M."/>
            <person name="Spring S."/>
            <person name="Abt B."/>
            <person name="Sikorski J."/>
            <person name="Wirth R."/>
            <person name="Detter J.C."/>
            <person name="Woyke T."/>
            <person name="Bristow J."/>
            <person name="Eisen J.A."/>
            <person name="Markowitz V."/>
            <person name="Hugenholtz P."/>
            <person name="Kyrpides N.C."/>
            <person name="Klenk H.P."/>
            <person name="Lapidus A."/>
        </authorList>
    </citation>
    <scope>NUCLEOTIDE SEQUENCE [LARGE SCALE GENOMIC DNA]</scope>
    <source>
        <strain evidence="3">DSM 11204 / 1A</strain>
    </source>
</reference>
<keyword evidence="1" id="KW-0812">Transmembrane</keyword>
<dbReference type="AlphaFoldDB" id="G0ECD0"/>
<keyword evidence="1" id="KW-0472">Membrane</keyword>
<organism evidence="2 3">
    <name type="scientific">Pyrolobus fumarii (strain DSM 11204 / 1A)</name>
    <dbReference type="NCBI Taxonomy" id="694429"/>
    <lineage>
        <taxon>Archaea</taxon>
        <taxon>Thermoproteota</taxon>
        <taxon>Thermoprotei</taxon>
        <taxon>Desulfurococcales</taxon>
        <taxon>Pyrodictiaceae</taxon>
        <taxon>Pyrolobus</taxon>
    </lineage>
</organism>
<dbReference type="Proteomes" id="UP000001037">
    <property type="component" value="Chromosome"/>
</dbReference>
<dbReference type="STRING" id="694429.Pyrfu_1644"/>
<dbReference type="EMBL" id="CP002838">
    <property type="protein sequence ID" value="AEM39500.1"/>
    <property type="molecule type" value="Genomic_DNA"/>
</dbReference>
<dbReference type="KEGG" id="pfm:Pyrfu_1644"/>
<gene>
    <name evidence="2" type="ordered locus">Pyrfu_1644</name>
</gene>
<proteinExistence type="predicted"/>
<dbReference type="RefSeq" id="WP_014027177.1">
    <property type="nucleotide sequence ID" value="NC_015931.1"/>
</dbReference>
<dbReference type="NCBIfam" id="NF041797">
    <property type="entry name" value="Ced_CedA1"/>
    <property type="match status" value="1"/>
</dbReference>
<name>G0ECD0_PYRF1</name>
<feature type="transmembrane region" description="Helical" evidence="1">
    <location>
        <begin position="12"/>
        <end position="33"/>
    </location>
</feature>
<dbReference type="InParanoid" id="G0ECD0"/>
<dbReference type="InterPro" id="IPR049689">
    <property type="entry name" value="CedA1_arc"/>
</dbReference>